<comment type="caution">
    <text evidence="1">The sequence shown here is derived from an EMBL/GenBank/DDBJ whole genome shotgun (WGS) entry which is preliminary data.</text>
</comment>
<protein>
    <submittedName>
        <fullName evidence="1">Uncharacterized protein</fullName>
    </submittedName>
</protein>
<dbReference type="EMBL" id="JAQQKX010000009">
    <property type="protein sequence ID" value="MDC7684022.1"/>
    <property type="molecule type" value="Genomic_DNA"/>
</dbReference>
<organism evidence="1 2">
    <name type="scientific">Asticcacaulis aquaticus</name>
    <dbReference type="NCBI Taxonomy" id="2984212"/>
    <lineage>
        <taxon>Bacteria</taxon>
        <taxon>Pseudomonadati</taxon>
        <taxon>Pseudomonadota</taxon>
        <taxon>Alphaproteobacteria</taxon>
        <taxon>Caulobacterales</taxon>
        <taxon>Caulobacteraceae</taxon>
        <taxon>Asticcacaulis</taxon>
    </lineage>
</organism>
<keyword evidence="2" id="KW-1185">Reference proteome</keyword>
<dbReference type="Proteomes" id="UP001214854">
    <property type="component" value="Unassembled WGS sequence"/>
</dbReference>
<evidence type="ECO:0000313" key="1">
    <source>
        <dbReference type="EMBL" id="MDC7684022.1"/>
    </source>
</evidence>
<evidence type="ECO:0000313" key="2">
    <source>
        <dbReference type="Proteomes" id="UP001214854"/>
    </source>
</evidence>
<reference evidence="1 2" key="1">
    <citation type="submission" date="2023-01" db="EMBL/GenBank/DDBJ databases">
        <title>Novel species of the genus Asticcacaulis isolated from rivers.</title>
        <authorList>
            <person name="Lu H."/>
        </authorList>
    </citation>
    <scope>NUCLEOTIDE SEQUENCE [LARGE SCALE GENOMIC DNA]</scope>
    <source>
        <strain evidence="1 2">BYS171W</strain>
    </source>
</reference>
<sequence>MSGDALTVTISSKMIRIKATDPKTLEQAYREISDVNILKNYSPIFSEAVFFKRTHTDISIEALPRGNNTLWHACYFEFLSYAEHLRRQEKPFTPSDLRMCVWGIADRVLKTNEAHKYYYDVTH</sequence>
<dbReference type="RefSeq" id="WP_272748477.1">
    <property type="nucleotide sequence ID" value="NZ_JAQQKX010000009.1"/>
</dbReference>
<gene>
    <name evidence="1" type="ORF">PQU92_12100</name>
</gene>
<name>A0ABT5HVS5_9CAUL</name>
<accession>A0ABT5HVS5</accession>
<proteinExistence type="predicted"/>